<name>A0A6B3C9K3_9ACTN</name>
<organism evidence="1">
    <name type="scientific">Streptomyces sp. SID12501</name>
    <dbReference type="NCBI Taxonomy" id="2706042"/>
    <lineage>
        <taxon>Bacteria</taxon>
        <taxon>Bacillati</taxon>
        <taxon>Actinomycetota</taxon>
        <taxon>Actinomycetes</taxon>
        <taxon>Kitasatosporales</taxon>
        <taxon>Streptomycetaceae</taxon>
        <taxon>Streptomyces</taxon>
    </lineage>
</organism>
<dbReference type="EMBL" id="JAAGLU010000859">
    <property type="protein sequence ID" value="NEC93467.1"/>
    <property type="molecule type" value="Genomic_DNA"/>
</dbReference>
<sequence length="137" mass="14120">DGGLAAAVQAHPTVTGVDRQSLSIYDRAGNVIFADDAVAGAGLARPYIPIRFGRAFYLDWPGTSSVSFTDLYLTAVEKQAPMAYVVVAHTNDTSGATGQVQVTVNGTAVGTPTSTTFGVATTTIGPFELPGAHMDTV</sequence>
<feature type="non-terminal residue" evidence="1">
    <location>
        <position position="137"/>
    </location>
</feature>
<reference evidence="1" key="1">
    <citation type="submission" date="2020-01" db="EMBL/GenBank/DDBJ databases">
        <title>Insect and environment-associated Actinomycetes.</title>
        <authorList>
            <person name="Currrie C."/>
            <person name="Chevrette M."/>
            <person name="Carlson C."/>
            <person name="Stubbendieck R."/>
            <person name="Wendt-Pienkowski E."/>
        </authorList>
    </citation>
    <scope>NUCLEOTIDE SEQUENCE</scope>
    <source>
        <strain evidence="1">SID12501</strain>
    </source>
</reference>
<gene>
    <name evidence="1" type="ORF">G3I71_48850</name>
</gene>
<evidence type="ECO:0000313" key="1">
    <source>
        <dbReference type="EMBL" id="NEC93467.1"/>
    </source>
</evidence>
<protein>
    <submittedName>
        <fullName evidence="1">Uncharacterized protein</fullName>
    </submittedName>
</protein>
<dbReference type="AlphaFoldDB" id="A0A6B3C9K3"/>
<accession>A0A6B3C9K3</accession>
<comment type="caution">
    <text evidence="1">The sequence shown here is derived from an EMBL/GenBank/DDBJ whole genome shotgun (WGS) entry which is preliminary data.</text>
</comment>
<proteinExistence type="predicted"/>
<feature type="non-terminal residue" evidence="1">
    <location>
        <position position="1"/>
    </location>
</feature>